<keyword evidence="1" id="KW-1133">Transmembrane helix</keyword>
<organism evidence="4 6">
    <name type="scientific">Helicobacter ailurogastricus</name>
    <dbReference type="NCBI Taxonomy" id="1578720"/>
    <lineage>
        <taxon>Bacteria</taxon>
        <taxon>Pseudomonadati</taxon>
        <taxon>Campylobacterota</taxon>
        <taxon>Epsilonproteobacteria</taxon>
        <taxon>Campylobacterales</taxon>
        <taxon>Helicobacteraceae</taxon>
        <taxon>Helicobacter</taxon>
    </lineage>
</organism>
<dbReference type="Proteomes" id="UP000045175">
    <property type="component" value="Unassembled WGS sequence"/>
</dbReference>
<keyword evidence="1" id="KW-0812">Transmembrane</keyword>
<evidence type="ECO:0000313" key="3">
    <source>
        <dbReference type="EMBL" id="CRF43067.1"/>
    </source>
</evidence>
<proteinExistence type="predicted"/>
<evidence type="ECO:0000313" key="2">
    <source>
        <dbReference type="EMBL" id="CRF40674.1"/>
    </source>
</evidence>
<dbReference type="EMBL" id="CDML01000011">
    <property type="protein sequence ID" value="CRF40674.1"/>
    <property type="molecule type" value="Genomic_DNA"/>
</dbReference>
<evidence type="ECO:0000313" key="4">
    <source>
        <dbReference type="EMBL" id="CRF44296.1"/>
    </source>
</evidence>
<reference evidence="5" key="3">
    <citation type="submission" date="2014-12" db="EMBL/GenBank/DDBJ databases">
        <authorList>
            <person name="Smet A."/>
        </authorList>
    </citation>
    <scope>NUCLEOTIDE SEQUENCE [LARGE SCALE GENOMIC DNA]</scope>
</reference>
<evidence type="ECO:0000313" key="7">
    <source>
        <dbReference type="Proteomes" id="UP000045175"/>
    </source>
</evidence>
<evidence type="ECO:0000313" key="6">
    <source>
        <dbReference type="Proteomes" id="UP000041394"/>
    </source>
</evidence>
<feature type="transmembrane region" description="Helical" evidence="1">
    <location>
        <begin position="7"/>
        <end position="26"/>
    </location>
</feature>
<keyword evidence="5" id="KW-1185">Reference proteome</keyword>
<dbReference type="STRING" id="1578720.HAL011_04360"/>
<evidence type="ECO:0000256" key="1">
    <source>
        <dbReference type="SAM" id="Phobius"/>
    </source>
</evidence>
<evidence type="ECO:0000313" key="5">
    <source>
        <dbReference type="Proteomes" id="UP000038622"/>
    </source>
</evidence>
<reference evidence="4" key="1">
    <citation type="submission" date="2014-12" db="EMBL/GenBank/DDBJ databases">
        <title>Whole genome sequences of four Staphylococcus schleiferi canine isolates.</title>
        <authorList>
            <person name="Misic A.M."/>
            <person name="Cain C."/>
            <person name="Morris D.O."/>
            <person name="Rankin S."/>
            <person name="Beiting D."/>
        </authorList>
    </citation>
    <scope>NUCLEOTIDE SEQUENCE</scope>
    <source>
        <strain evidence="2">ASB11</strain>
        <strain evidence="3">ASB13</strain>
        <strain evidence="4">ASB9</strain>
    </source>
</reference>
<dbReference type="AlphaFoldDB" id="A0A0K2XE13"/>
<name>A0A0K2XE13_9HELI</name>
<dbReference type="Proteomes" id="UP000041394">
    <property type="component" value="Unassembled WGS sequence"/>
</dbReference>
<dbReference type="EMBL" id="CDMH01000057">
    <property type="protein sequence ID" value="CRF43067.1"/>
    <property type="molecule type" value="Genomic_DNA"/>
</dbReference>
<dbReference type="Proteomes" id="UP000038622">
    <property type="component" value="Unassembled WGS sequence"/>
</dbReference>
<dbReference type="EMBL" id="CDMN01000034">
    <property type="protein sequence ID" value="CRF44296.1"/>
    <property type="molecule type" value="Genomic_DNA"/>
</dbReference>
<gene>
    <name evidence="2" type="ORF">HAL011_04360</name>
    <name evidence="3" type="ORF">HAL013_12910</name>
    <name evidence="4" type="ORF">HAL09_08720</name>
</gene>
<protein>
    <submittedName>
        <fullName evidence="4">Uncharacterized protein</fullName>
    </submittedName>
</protein>
<accession>A0A0K2XE13</accession>
<keyword evidence="1" id="KW-0472">Membrane</keyword>
<sequence>MFTGMEKLLGLFLIALFAITVVLYFARPFLFAV</sequence>
<reference evidence="6 7" key="2">
    <citation type="submission" date="2014-12" db="EMBL/GenBank/DDBJ databases">
        <authorList>
            <person name="Jaenicke S."/>
        </authorList>
    </citation>
    <scope>NUCLEOTIDE SEQUENCE [LARGE SCALE GENOMIC DNA]</scope>
</reference>